<dbReference type="EMBL" id="JBBJCI010000294">
    <property type="protein sequence ID" value="KAK7235243.1"/>
    <property type="molecule type" value="Genomic_DNA"/>
</dbReference>
<organism evidence="2 3">
    <name type="scientific">Aureococcus anophagefferens</name>
    <name type="common">Harmful bloom alga</name>
    <dbReference type="NCBI Taxonomy" id="44056"/>
    <lineage>
        <taxon>Eukaryota</taxon>
        <taxon>Sar</taxon>
        <taxon>Stramenopiles</taxon>
        <taxon>Ochrophyta</taxon>
        <taxon>Pelagophyceae</taxon>
        <taxon>Pelagomonadales</taxon>
        <taxon>Pelagomonadaceae</taxon>
        <taxon>Aureococcus</taxon>
    </lineage>
</organism>
<proteinExistence type="predicted"/>
<evidence type="ECO:0000313" key="2">
    <source>
        <dbReference type="EMBL" id="KAK7235243.1"/>
    </source>
</evidence>
<feature type="chain" id="PRO_5047129724" evidence="1">
    <location>
        <begin position="24"/>
        <end position="218"/>
    </location>
</feature>
<reference evidence="2 3" key="1">
    <citation type="submission" date="2024-03" db="EMBL/GenBank/DDBJ databases">
        <title>Aureococcus anophagefferens CCMP1851 and Kratosvirus quantuckense: Draft genome of a second virus-susceptible host strain in the model system.</title>
        <authorList>
            <person name="Chase E."/>
            <person name="Truchon A.R."/>
            <person name="Schepens W."/>
            <person name="Wilhelm S.W."/>
        </authorList>
    </citation>
    <scope>NUCLEOTIDE SEQUENCE [LARGE SCALE GENOMIC DNA]</scope>
    <source>
        <strain evidence="2 3">CCMP1851</strain>
    </source>
</reference>
<comment type="caution">
    <text evidence="2">The sequence shown here is derived from an EMBL/GenBank/DDBJ whole genome shotgun (WGS) entry which is preliminary data.</text>
</comment>
<accession>A0ABR1FPR4</accession>
<sequence length="218" mass="21881">MRLSTSLIVVGAVVRGFAPVGVARPAVGRLGASKDEEAIGKQAKGFYIRPSAAIERGGGFFVPGLEGTKLRVALGGGLVGLVALSVALGGDAAPSSSGGGRRRRAGRRSVGAAAVRAAIPEATFVALLDARTGAVLLLDGGSRDLDADASPVPAAGVATRREAGKLFAALGGDADASKAAFVVPALDATRTWIIGAGDADLLRDDDRAWVSRLLRASS</sequence>
<keyword evidence="3" id="KW-1185">Reference proteome</keyword>
<evidence type="ECO:0000313" key="3">
    <source>
        <dbReference type="Proteomes" id="UP001363151"/>
    </source>
</evidence>
<gene>
    <name evidence="2" type="ORF">SO694_00144064</name>
</gene>
<keyword evidence="1" id="KW-0732">Signal</keyword>
<feature type="signal peptide" evidence="1">
    <location>
        <begin position="1"/>
        <end position="23"/>
    </location>
</feature>
<evidence type="ECO:0000256" key="1">
    <source>
        <dbReference type="SAM" id="SignalP"/>
    </source>
</evidence>
<protein>
    <submittedName>
        <fullName evidence="2">Uncharacterized protein</fullName>
    </submittedName>
</protein>
<dbReference type="Proteomes" id="UP001363151">
    <property type="component" value="Unassembled WGS sequence"/>
</dbReference>
<name>A0ABR1FPR4_AURAN</name>